<dbReference type="Proteomes" id="UP000187059">
    <property type="component" value="Chromosome"/>
</dbReference>
<dbReference type="SUPFAM" id="SSF53756">
    <property type="entry name" value="UDP-Glycosyltransferase/glycogen phosphorylase"/>
    <property type="match status" value="1"/>
</dbReference>
<dbReference type="KEGG" id="paby:Ga0080574_TMP2460"/>
<sequence>MGITTADPRLLDLTRLVSRAGRPFTGIDRVEYAYLDRLLREPGPLFGLVRSSLGYLLLDRAGCADLKRRIDGHDWPAPDRLSRLRRLAPGRAGAETALRRVALARCLPRGLRRMLRAHLPAGMHYLNIGHTNLTDRVLSALRSVPGLRIAVLLHDTIPLDYPDYQGPGITERFHGFLLRMGRFADLVICNSAQTERDMRRHLDPLGLRPGSVVAHLGIDVPRPGEAPQGPWTGQRYFVVLGTIEPRKNHALLLDLWEGGAPLPEEAATERAGPFFEYLQKDEGAEPHLLICGARGWNNDDVFARLDRGIPRVHELPGLEDGQIAALLAESAGLLFPSHAEGYGLPPMEAAALGVPVLAGDLPVLREVLGDIPVYASVSDRYLWAQNITRMAEDRRADPDSETRRSTAWQPPGWEAHFKTVLTLI</sequence>
<dbReference type="PANTHER" id="PTHR46401">
    <property type="entry name" value="GLYCOSYLTRANSFERASE WBBK-RELATED"/>
    <property type="match status" value="1"/>
</dbReference>
<dbReference type="RefSeq" id="WP_076699505.1">
    <property type="nucleotide sequence ID" value="NZ_CP015093.1"/>
</dbReference>
<feature type="domain" description="Glycosyl transferase family 1" evidence="2">
    <location>
        <begin position="233"/>
        <end position="370"/>
    </location>
</feature>
<dbReference type="GO" id="GO:0016757">
    <property type="term" value="F:glycosyltransferase activity"/>
    <property type="evidence" value="ECO:0007669"/>
    <property type="project" value="InterPro"/>
</dbReference>
<dbReference type="EMBL" id="CP015093">
    <property type="protein sequence ID" value="APZ52794.1"/>
    <property type="molecule type" value="Genomic_DNA"/>
</dbReference>
<evidence type="ECO:0000259" key="2">
    <source>
        <dbReference type="Pfam" id="PF00534"/>
    </source>
</evidence>
<keyword evidence="1 3" id="KW-0808">Transferase</keyword>
<gene>
    <name evidence="3" type="ORF">Ga0080574_TMP2460</name>
</gene>
<evidence type="ECO:0000256" key="1">
    <source>
        <dbReference type="ARBA" id="ARBA00022679"/>
    </source>
</evidence>
<evidence type="ECO:0000313" key="3">
    <source>
        <dbReference type="EMBL" id="APZ52794.1"/>
    </source>
</evidence>
<dbReference type="OrthoDB" id="9790710at2"/>
<keyword evidence="4" id="KW-1185">Reference proteome</keyword>
<dbReference type="CDD" id="cd03809">
    <property type="entry name" value="GT4_MtfB-like"/>
    <property type="match status" value="1"/>
</dbReference>
<organism evidence="3 4">
    <name type="scientific">Salipiger abyssi</name>
    <dbReference type="NCBI Taxonomy" id="1250539"/>
    <lineage>
        <taxon>Bacteria</taxon>
        <taxon>Pseudomonadati</taxon>
        <taxon>Pseudomonadota</taxon>
        <taxon>Alphaproteobacteria</taxon>
        <taxon>Rhodobacterales</taxon>
        <taxon>Roseobacteraceae</taxon>
        <taxon>Salipiger</taxon>
    </lineage>
</organism>
<dbReference type="AlphaFoldDB" id="A0A1P8UTQ3"/>
<accession>A0A1P8UTQ3</accession>
<dbReference type="PANTHER" id="PTHR46401:SF2">
    <property type="entry name" value="GLYCOSYLTRANSFERASE WBBK-RELATED"/>
    <property type="match status" value="1"/>
</dbReference>
<reference evidence="3 4" key="1">
    <citation type="submission" date="2016-04" db="EMBL/GenBank/DDBJ databases">
        <title>Deep-sea bacteria in the southern Pacific.</title>
        <authorList>
            <person name="Tang K."/>
        </authorList>
    </citation>
    <scope>NUCLEOTIDE SEQUENCE [LARGE SCALE GENOMIC DNA]</scope>
    <source>
        <strain evidence="3 4">JLT2014</strain>
    </source>
</reference>
<dbReference type="Gene3D" id="3.40.50.2000">
    <property type="entry name" value="Glycogen Phosphorylase B"/>
    <property type="match status" value="1"/>
</dbReference>
<evidence type="ECO:0000313" key="4">
    <source>
        <dbReference type="Proteomes" id="UP000187059"/>
    </source>
</evidence>
<dbReference type="Pfam" id="PF00534">
    <property type="entry name" value="Glycos_transf_1"/>
    <property type="match status" value="1"/>
</dbReference>
<dbReference type="STRING" id="1250539.Ga0080574_TMP2460"/>
<protein>
    <submittedName>
        <fullName evidence="3">Glycosyltransferase</fullName>
    </submittedName>
</protein>
<dbReference type="InterPro" id="IPR001296">
    <property type="entry name" value="Glyco_trans_1"/>
</dbReference>
<proteinExistence type="predicted"/>
<name>A0A1P8UTQ3_9RHOB</name>